<accession>A0ABC9WSS8</accession>
<dbReference type="EMBL" id="BAAFJT010000003">
    <property type="protein sequence ID" value="GAB0187537.1"/>
    <property type="molecule type" value="Genomic_DNA"/>
</dbReference>
<evidence type="ECO:0000256" key="1">
    <source>
        <dbReference type="SAM" id="MobiDB-lite"/>
    </source>
</evidence>
<feature type="region of interest" description="Disordered" evidence="1">
    <location>
        <begin position="1"/>
        <end position="27"/>
    </location>
</feature>
<protein>
    <submittedName>
        <fullName evidence="2">Uncharacterized protein</fullName>
    </submittedName>
</protein>
<dbReference type="AlphaFoldDB" id="A0ABC9WSS8"/>
<name>A0ABC9WSS8_GRUJA</name>
<reference evidence="2 3" key="1">
    <citation type="submission" date="2024-06" db="EMBL/GenBank/DDBJ databases">
        <title>The draft genome of Grus japonensis, version 3.</title>
        <authorList>
            <person name="Nabeshima K."/>
            <person name="Suzuki S."/>
            <person name="Onuma M."/>
        </authorList>
    </citation>
    <scope>NUCLEOTIDE SEQUENCE [LARGE SCALE GENOMIC DNA]</scope>
    <source>
        <strain evidence="2 3">451A</strain>
    </source>
</reference>
<evidence type="ECO:0000313" key="3">
    <source>
        <dbReference type="Proteomes" id="UP001623348"/>
    </source>
</evidence>
<evidence type="ECO:0000313" key="2">
    <source>
        <dbReference type="EMBL" id="GAB0187537.1"/>
    </source>
</evidence>
<gene>
    <name evidence="2" type="ORF">GRJ2_001219000</name>
</gene>
<dbReference type="Proteomes" id="UP001623348">
    <property type="component" value="Unassembled WGS sequence"/>
</dbReference>
<organism evidence="2 3">
    <name type="scientific">Grus japonensis</name>
    <name type="common">Japanese crane</name>
    <name type="synonym">Red-crowned crane</name>
    <dbReference type="NCBI Taxonomy" id="30415"/>
    <lineage>
        <taxon>Eukaryota</taxon>
        <taxon>Metazoa</taxon>
        <taxon>Chordata</taxon>
        <taxon>Craniata</taxon>
        <taxon>Vertebrata</taxon>
        <taxon>Euteleostomi</taxon>
        <taxon>Archelosauria</taxon>
        <taxon>Archosauria</taxon>
        <taxon>Dinosauria</taxon>
        <taxon>Saurischia</taxon>
        <taxon>Theropoda</taxon>
        <taxon>Coelurosauria</taxon>
        <taxon>Aves</taxon>
        <taxon>Neognathae</taxon>
        <taxon>Neoaves</taxon>
        <taxon>Gruiformes</taxon>
        <taxon>Gruidae</taxon>
        <taxon>Grus</taxon>
    </lineage>
</organism>
<sequence>MPAGSKTDWPLAKNKPINDGGSTSGITELRRGKMKNLLFLKDCMPMKRPTLEQFLKNCSPWEGLMLEKFVEDCLPWEGPNTGAGEECEESSP</sequence>
<comment type="caution">
    <text evidence="2">The sequence shown here is derived from an EMBL/GenBank/DDBJ whole genome shotgun (WGS) entry which is preliminary data.</text>
</comment>
<proteinExistence type="predicted"/>
<keyword evidence="3" id="KW-1185">Reference proteome</keyword>